<protein>
    <submittedName>
        <fullName evidence="3">ABC transporter substrate-binding protein</fullName>
    </submittedName>
</protein>
<dbReference type="Pfam" id="PF13458">
    <property type="entry name" value="Peripla_BP_6"/>
    <property type="match status" value="1"/>
</dbReference>
<feature type="domain" description="Leucine-binding protein" evidence="2">
    <location>
        <begin position="62"/>
        <end position="419"/>
    </location>
</feature>
<accession>A0AA41G720</accession>
<dbReference type="SUPFAM" id="SSF53822">
    <property type="entry name" value="Periplasmic binding protein-like I"/>
    <property type="match status" value="1"/>
</dbReference>
<gene>
    <name evidence="3" type="ORF">KTS37_06020</name>
</gene>
<dbReference type="Proteomes" id="UP001166304">
    <property type="component" value="Unassembled WGS sequence"/>
</dbReference>
<organism evidence="3 4">
    <name type="scientific">Haloarcula salina</name>
    <dbReference type="NCBI Taxonomy" id="1429914"/>
    <lineage>
        <taxon>Archaea</taxon>
        <taxon>Methanobacteriati</taxon>
        <taxon>Methanobacteriota</taxon>
        <taxon>Stenosarchaea group</taxon>
        <taxon>Halobacteria</taxon>
        <taxon>Halobacteriales</taxon>
        <taxon>Haloarculaceae</taxon>
        <taxon>Haloarcula</taxon>
    </lineage>
</organism>
<dbReference type="RefSeq" id="WP_162414959.1">
    <property type="nucleotide sequence ID" value="NZ_JAHQXE010000001.1"/>
</dbReference>
<dbReference type="EMBL" id="JAHQXE010000001">
    <property type="protein sequence ID" value="MBV0901342.1"/>
    <property type="molecule type" value="Genomic_DNA"/>
</dbReference>
<dbReference type="PANTHER" id="PTHR30483">
    <property type="entry name" value="LEUCINE-SPECIFIC-BINDING PROTEIN"/>
    <property type="match status" value="1"/>
</dbReference>
<dbReference type="InterPro" id="IPR028081">
    <property type="entry name" value="Leu-bd"/>
</dbReference>
<dbReference type="InterPro" id="IPR006311">
    <property type="entry name" value="TAT_signal"/>
</dbReference>
<comment type="caution">
    <text evidence="3">The sequence shown here is derived from an EMBL/GenBank/DDBJ whole genome shotgun (WGS) entry which is preliminary data.</text>
</comment>
<name>A0AA41G720_9EURY</name>
<dbReference type="AlphaFoldDB" id="A0AA41G720"/>
<evidence type="ECO:0000313" key="4">
    <source>
        <dbReference type="Proteomes" id="UP001166304"/>
    </source>
</evidence>
<dbReference type="InterPro" id="IPR051010">
    <property type="entry name" value="BCAA_transport"/>
</dbReference>
<proteinExistence type="predicted"/>
<keyword evidence="4" id="KW-1185">Reference proteome</keyword>
<dbReference type="InterPro" id="IPR028082">
    <property type="entry name" value="Peripla_BP_I"/>
</dbReference>
<evidence type="ECO:0000256" key="1">
    <source>
        <dbReference type="ARBA" id="ARBA00022729"/>
    </source>
</evidence>
<reference evidence="3" key="1">
    <citation type="submission" date="2021-06" db="EMBL/GenBank/DDBJ databases">
        <title>New haloarchaea isolates fom saline soil.</title>
        <authorList>
            <person name="Duran-Viseras A."/>
            <person name="Sanchez-Porro C.S."/>
            <person name="Ventosa A."/>
        </authorList>
    </citation>
    <scope>NUCLEOTIDE SEQUENCE</scope>
    <source>
        <strain evidence="3">JCM 18369</strain>
    </source>
</reference>
<dbReference type="Gene3D" id="3.40.50.2300">
    <property type="match status" value="2"/>
</dbReference>
<dbReference type="PANTHER" id="PTHR30483:SF6">
    <property type="entry name" value="PERIPLASMIC BINDING PROTEIN OF ABC TRANSPORTER FOR NATURAL AMINO ACIDS"/>
    <property type="match status" value="1"/>
</dbReference>
<keyword evidence="1" id="KW-0732">Signal</keyword>
<sequence>MDTRTNGGGASLSRRNLLRSVGAAGLAGLAGCSSSEGMTGGGDTPEPTPTPVGNYPVSGDAVTFGFNVAESGPYSTSGQQERRGLELAVKHINEGGGWVSADAYDSPLNGDGLLGKGVEYVVEDTQSSSDAARTGAEKLLNSDEAIMLAGGTSSGTGHVHQEFAAEHEVVYMGTMAHQDALTGADCNRYSFRELFNTYMSARALAPVLVDEYGENVDYVQFFSQNDWGTALRDEMDGVLEGTGWSPVWNRGAQVGTRDFSQYIDDLEQVDHDVVILSLRGLDAANALRELRGAFPETAFVLPLYSLEVAQTAGDAIDGVIGTVAWSASIDTPLSAAFREAFRDEYGSTTGSSKSAVPSGPAHVAYTQVLQYASAVERAGTFNPHDVISQLEGHEYDAGLGTQTLRACDHQAMRPVPVVKGRPEVQQSYGVYYSPLGDPKDVRYACDSGPAANCDLGGSNQ</sequence>
<dbReference type="PROSITE" id="PS51257">
    <property type="entry name" value="PROKAR_LIPOPROTEIN"/>
    <property type="match status" value="1"/>
</dbReference>
<dbReference type="PROSITE" id="PS51318">
    <property type="entry name" value="TAT"/>
    <property type="match status" value="1"/>
</dbReference>
<evidence type="ECO:0000259" key="2">
    <source>
        <dbReference type="Pfam" id="PF13458"/>
    </source>
</evidence>
<evidence type="ECO:0000313" key="3">
    <source>
        <dbReference type="EMBL" id="MBV0901342.1"/>
    </source>
</evidence>